<evidence type="ECO:0000259" key="1">
    <source>
        <dbReference type="Pfam" id="PF17919"/>
    </source>
</evidence>
<sequence length="148" mass="16975">MPIVSTEKTKTAFDSHKKFIDATALSFTTPDTRLSLMIDTSDFVVGTAFQHFIGSAVEPLGVFSKKLSASERRYNNFDFELFVIYLAVKYFRYMLEGRYVVLRRLMSRREKCLMTTRIGNFLLAQLWKAHDCTSTDVPLKPALNLTLT</sequence>
<dbReference type="GO" id="GO:0071897">
    <property type="term" value="P:DNA biosynthetic process"/>
    <property type="evidence" value="ECO:0007669"/>
    <property type="project" value="UniProtKB-ARBA"/>
</dbReference>
<feature type="domain" description="Reverse transcriptase/retrotransposon-derived protein RNase H-like" evidence="1">
    <location>
        <begin position="6"/>
        <end position="100"/>
    </location>
</feature>
<reference evidence="2" key="1">
    <citation type="submission" date="2020-08" db="EMBL/GenBank/DDBJ databases">
        <title>Multicomponent nature underlies the extraordinary mechanical properties of spider dragline silk.</title>
        <authorList>
            <person name="Kono N."/>
            <person name="Nakamura H."/>
            <person name="Mori M."/>
            <person name="Yoshida Y."/>
            <person name="Ohtoshi R."/>
            <person name="Malay A.D."/>
            <person name="Moran D.A.P."/>
            <person name="Tomita M."/>
            <person name="Numata K."/>
            <person name="Arakawa K."/>
        </authorList>
    </citation>
    <scope>NUCLEOTIDE SEQUENCE</scope>
</reference>
<dbReference type="EMBL" id="BMAW01052727">
    <property type="protein sequence ID" value="GFS87124.1"/>
    <property type="molecule type" value="Genomic_DNA"/>
</dbReference>
<dbReference type="Proteomes" id="UP000887013">
    <property type="component" value="Unassembled WGS sequence"/>
</dbReference>
<name>A0A8X6MZX8_NEPPI</name>
<dbReference type="SUPFAM" id="SSF56672">
    <property type="entry name" value="DNA/RNA polymerases"/>
    <property type="match status" value="1"/>
</dbReference>
<keyword evidence="3" id="KW-1185">Reference proteome</keyword>
<dbReference type="OrthoDB" id="10621712at2759"/>
<comment type="caution">
    <text evidence="2">The sequence shown here is derived from an EMBL/GenBank/DDBJ whole genome shotgun (WGS) entry which is preliminary data.</text>
</comment>
<evidence type="ECO:0000313" key="2">
    <source>
        <dbReference type="EMBL" id="GFS87124.1"/>
    </source>
</evidence>
<proteinExistence type="predicted"/>
<dbReference type="InterPro" id="IPR043502">
    <property type="entry name" value="DNA/RNA_pol_sf"/>
</dbReference>
<gene>
    <name evidence="2" type="primary">pol_2044</name>
    <name evidence="2" type="ORF">NPIL_408711</name>
</gene>
<dbReference type="Pfam" id="PF17919">
    <property type="entry name" value="RT_RNaseH_2"/>
    <property type="match status" value="1"/>
</dbReference>
<dbReference type="InterPro" id="IPR041577">
    <property type="entry name" value="RT_RNaseH_2"/>
</dbReference>
<dbReference type="AlphaFoldDB" id="A0A8X6MZX8"/>
<protein>
    <submittedName>
        <fullName evidence="2">Retrovirus-related Pol polyprotein from transposon opus</fullName>
    </submittedName>
</protein>
<organism evidence="2 3">
    <name type="scientific">Nephila pilipes</name>
    <name type="common">Giant wood spider</name>
    <name type="synonym">Nephila maculata</name>
    <dbReference type="NCBI Taxonomy" id="299642"/>
    <lineage>
        <taxon>Eukaryota</taxon>
        <taxon>Metazoa</taxon>
        <taxon>Ecdysozoa</taxon>
        <taxon>Arthropoda</taxon>
        <taxon>Chelicerata</taxon>
        <taxon>Arachnida</taxon>
        <taxon>Araneae</taxon>
        <taxon>Araneomorphae</taxon>
        <taxon>Entelegynae</taxon>
        <taxon>Araneoidea</taxon>
        <taxon>Nephilidae</taxon>
        <taxon>Nephila</taxon>
    </lineage>
</organism>
<accession>A0A8X6MZX8</accession>
<evidence type="ECO:0000313" key="3">
    <source>
        <dbReference type="Proteomes" id="UP000887013"/>
    </source>
</evidence>